<evidence type="ECO:0000256" key="1">
    <source>
        <dbReference type="ARBA" id="ARBA00007462"/>
    </source>
</evidence>
<dbReference type="PANTHER" id="PTHR13245">
    <property type="entry name" value="RRP15-LIKE PROTEIN"/>
    <property type="match status" value="1"/>
</dbReference>
<dbReference type="AlphaFoldDB" id="A0AAE0XQ87"/>
<dbReference type="GO" id="GO:0000460">
    <property type="term" value="P:maturation of 5.8S rRNA"/>
    <property type="evidence" value="ECO:0007669"/>
    <property type="project" value="TreeGrafter"/>
</dbReference>
<dbReference type="Pfam" id="PF07890">
    <property type="entry name" value="Rrp15p"/>
    <property type="match status" value="1"/>
</dbReference>
<feature type="compositionally biased region" description="Acidic residues" evidence="3">
    <location>
        <begin position="248"/>
        <end position="262"/>
    </location>
</feature>
<reference evidence="4" key="1">
    <citation type="journal article" date="2023" name="G3 (Bethesda)">
        <title>A reference genome for the long-term kleptoplast-retaining sea slug Elysia crispata morphotype clarki.</title>
        <authorList>
            <person name="Eastman K.E."/>
            <person name="Pendleton A.L."/>
            <person name="Shaikh M.A."/>
            <person name="Suttiyut T."/>
            <person name="Ogas R."/>
            <person name="Tomko P."/>
            <person name="Gavelis G."/>
            <person name="Widhalm J.R."/>
            <person name="Wisecaver J.H."/>
        </authorList>
    </citation>
    <scope>NUCLEOTIDE SEQUENCE</scope>
    <source>
        <strain evidence="4">ECLA1</strain>
    </source>
</reference>
<dbReference type="EMBL" id="JAWDGP010007852">
    <property type="protein sequence ID" value="KAK3702750.1"/>
    <property type="molecule type" value="Genomic_DNA"/>
</dbReference>
<gene>
    <name evidence="4" type="ORF">RRG08_042735</name>
</gene>
<proteinExistence type="inferred from homology"/>
<organism evidence="4 5">
    <name type="scientific">Elysia crispata</name>
    <name type="common">lettuce slug</name>
    <dbReference type="NCBI Taxonomy" id="231223"/>
    <lineage>
        <taxon>Eukaryota</taxon>
        <taxon>Metazoa</taxon>
        <taxon>Spiralia</taxon>
        <taxon>Lophotrochozoa</taxon>
        <taxon>Mollusca</taxon>
        <taxon>Gastropoda</taxon>
        <taxon>Heterobranchia</taxon>
        <taxon>Euthyneura</taxon>
        <taxon>Panpulmonata</taxon>
        <taxon>Sacoglossa</taxon>
        <taxon>Placobranchoidea</taxon>
        <taxon>Plakobranchidae</taxon>
        <taxon>Elysia</taxon>
    </lineage>
</organism>
<dbReference type="GO" id="GO:0030687">
    <property type="term" value="C:preribosome, large subunit precursor"/>
    <property type="evidence" value="ECO:0007669"/>
    <property type="project" value="TreeGrafter"/>
</dbReference>
<dbReference type="Proteomes" id="UP001283361">
    <property type="component" value="Unassembled WGS sequence"/>
</dbReference>
<feature type="compositionally biased region" description="Acidic residues" evidence="3">
    <location>
        <begin position="19"/>
        <end position="30"/>
    </location>
</feature>
<dbReference type="InterPro" id="IPR012459">
    <property type="entry name" value="Rrp15"/>
</dbReference>
<keyword evidence="5" id="KW-1185">Reference proteome</keyword>
<comment type="similarity">
    <text evidence="1">Belongs to the RRP15 family.</text>
</comment>
<dbReference type="PANTHER" id="PTHR13245:SF14">
    <property type="entry name" value="RRP15-LIKE PROTEIN"/>
    <property type="match status" value="1"/>
</dbReference>
<evidence type="ECO:0000256" key="3">
    <source>
        <dbReference type="SAM" id="MobiDB-lite"/>
    </source>
</evidence>
<feature type="region of interest" description="Disordered" evidence="3">
    <location>
        <begin position="230"/>
        <end position="262"/>
    </location>
</feature>
<evidence type="ECO:0000313" key="4">
    <source>
        <dbReference type="EMBL" id="KAK3702750.1"/>
    </source>
</evidence>
<feature type="region of interest" description="Disordered" evidence="3">
    <location>
        <begin position="1"/>
        <end position="56"/>
    </location>
</feature>
<comment type="caution">
    <text evidence="4">The sequence shown here is derived from an EMBL/GenBank/DDBJ whole genome shotgun (WGS) entry which is preliminary data.</text>
</comment>
<evidence type="ECO:0000313" key="5">
    <source>
        <dbReference type="Proteomes" id="UP001283361"/>
    </source>
</evidence>
<name>A0AAE0XQ87_9GAST</name>
<sequence>MAKSKTNQKAVAEQHDTENESYDDSSDDGEERLSGTGVEAEDEENDTHSEDKSGMASVVARILSKDVSKSNRVLLAKGKTDKEILSDISKRKRQRDKDDPDVDIGVLDQGKSRKEYIIKEEKRKLWESMGRTIPSVLDNPREAKLRKLATQGMVQLFRSVNEHQKVMREKLSSVGASEIKKDRVMAGFTKGKFLDLLKGKNGSERKPQDDDSCGAKWKILQDDYMMGASMKDWDKEDSSGNHSLNGSDDNEPMDADVLSDDD</sequence>
<evidence type="ECO:0000256" key="2">
    <source>
        <dbReference type="ARBA" id="ARBA00017475"/>
    </source>
</evidence>
<protein>
    <recommendedName>
        <fullName evidence="2">RRP15-like protein</fullName>
    </recommendedName>
</protein>
<dbReference type="GO" id="GO:0000470">
    <property type="term" value="P:maturation of LSU-rRNA"/>
    <property type="evidence" value="ECO:0007669"/>
    <property type="project" value="TreeGrafter"/>
</dbReference>
<accession>A0AAE0XQ87</accession>
<feature type="region of interest" description="Disordered" evidence="3">
    <location>
        <begin position="84"/>
        <end position="106"/>
    </location>
</feature>